<reference evidence="2 3" key="1">
    <citation type="submission" date="2021-01" db="EMBL/GenBank/DDBJ databases">
        <title>Belnapia mucosa sp. nov. and Belnapia arida sp. nov., isolated from the Tabernas Desert (Almeria, Spain).</title>
        <authorList>
            <person name="Molina-Menor E."/>
            <person name="Vidal-Verdu A."/>
            <person name="Calonge A."/>
            <person name="Satari L."/>
            <person name="Pereto Magraner J."/>
            <person name="Porcar Miralles M."/>
        </authorList>
    </citation>
    <scope>NUCLEOTIDE SEQUENCE [LARGE SCALE GENOMIC DNA]</scope>
    <source>
        <strain evidence="2 3">T6</strain>
    </source>
</reference>
<keyword evidence="1" id="KW-1133">Transmembrane helix</keyword>
<keyword evidence="1" id="KW-0472">Membrane</keyword>
<dbReference type="RefSeq" id="WP_202826196.1">
    <property type="nucleotide sequence ID" value="NZ_JAEUXJ010000005.1"/>
</dbReference>
<accession>A0ABS1V5P2</accession>
<gene>
    <name evidence="2" type="ORF">JMJ55_14070</name>
</gene>
<organism evidence="2 3">
    <name type="scientific">Belnapia mucosa</name>
    <dbReference type="NCBI Taxonomy" id="2804532"/>
    <lineage>
        <taxon>Bacteria</taxon>
        <taxon>Pseudomonadati</taxon>
        <taxon>Pseudomonadota</taxon>
        <taxon>Alphaproteobacteria</taxon>
        <taxon>Acetobacterales</taxon>
        <taxon>Roseomonadaceae</taxon>
        <taxon>Belnapia</taxon>
    </lineage>
</organism>
<keyword evidence="1" id="KW-0812">Transmembrane</keyword>
<keyword evidence="3" id="KW-1185">Reference proteome</keyword>
<evidence type="ECO:0000256" key="1">
    <source>
        <dbReference type="SAM" id="Phobius"/>
    </source>
</evidence>
<name>A0ABS1V5P2_9PROT</name>
<dbReference type="InterPro" id="IPR021265">
    <property type="entry name" value="DUF2842"/>
</dbReference>
<dbReference type="Pfam" id="PF11003">
    <property type="entry name" value="DUF2842"/>
    <property type="match status" value="1"/>
</dbReference>
<proteinExistence type="predicted"/>
<dbReference type="EMBL" id="JAEUXJ010000005">
    <property type="protein sequence ID" value="MBL6456456.1"/>
    <property type="molecule type" value="Genomic_DNA"/>
</dbReference>
<comment type="caution">
    <text evidence="2">The sequence shown here is derived from an EMBL/GenBank/DDBJ whole genome shotgun (WGS) entry which is preliminary data.</text>
</comment>
<dbReference type="Proteomes" id="UP000606490">
    <property type="component" value="Unassembled WGS sequence"/>
</dbReference>
<evidence type="ECO:0000313" key="3">
    <source>
        <dbReference type="Proteomes" id="UP000606490"/>
    </source>
</evidence>
<evidence type="ECO:0000313" key="2">
    <source>
        <dbReference type="EMBL" id="MBL6456456.1"/>
    </source>
</evidence>
<feature type="transmembrane region" description="Helical" evidence="1">
    <location>
        <begin position="31"/>
        <end position="50"/>
    </location>
</feature>
<sequence length="63" mass="6824">MSRVPIALLAGLFGFAAYVVGVVTLADHVLTLHWAIQAVFFLLAGTLWAWPASRLMIWAAGKN</sequence>
<protein>
    <submittedName>
        <fullName evidence="2">DUF2842 domain-containing protein</fullName>
    </submittedName>
</protein>